<name>A0A1C3JCS6_9VIBR</name>
<proteinExistence type="predicted"/>
<dbReference type="EMBL" id="FLQZ01000033">
    <property type="protein sequence ID" value="SBT12931.1"/>
    <property type="molecule type" value="Genomic_DNA"/>
</dbReference>
<evidence type="ECO:0000313" key="1">
    <source>
        <dbReference type="EMBL" id="SBT12931.1"/>
    </source>
</evidence>
<dbReference type="AlphaFoldDB" id="A0A1C3JCS6"/>
<accession>A0A1C3JCS6</accession>
<keyword evidence="2" id="KW-1185">Reference proteome</keyword>
<gene>
    <name evidence="1" type="ORF">VCE7224_01675</name>
</gene>
<organism evidence="1 2">
    <name type="scientific">Vibrio celticus</name>
    <dbReference type="NCBI Taxonomy" id="446372"/>
    <lineage>
        <taxon>Bacteria</taxon>
        <taxon>Pseudomonadati</taxon>
        <taxon>Pseudomonadota</taxon>
        <taxon>Gammaproteobacteria</taxon>
        <taxon>Vibrionales</taxon>
        <taxon>Vibrionaceae</taxon>
        <taxon>Vibrio</taxon>
    </lineage>
</organism>
<protein>
    <submittedName>
        <fullName evidence="1">Uncharacterized protein</fullName>
    </submittedName>
</protein>
<sequence length="87" mass="10012">MIGFFDPEVQAIRMYLQTKVKVNVMATVQKGMNVEYMGHLGKVLVIDEQEQYALVETYNGHDQYAVPMEELKEIEAQLPLSLEASRY</sequence>
<dbReference type="Proteomes" id="UP000092819">
    <property type="component" value="Unassembled WGS sequence"/>
</dbReference>
<evidence type="ECO:0000313" key="2">
    <source>
        <dbReference type="Proteomes" id="UP000092819"/>
    </source>
</evidence>
<reference evidence="2" key="1">
    <citation type="submission" date="2016-06" db="EMBL/GenBank/DDBJ databases">
        <authorList>
            <person name="Rodrigo-Torres L."/>
            <person name="Arahal D.R."/>
        </authorList>
    </citation>
    <scope>NUCLEOTIDE SEQUENCE [LARGE SCALE GENOMIC DNA]</scope>
    <source>
        <strain evidence="2">CECT 7224</strain>
    </source>
</reference>